<dbReference type="InterPro" id="IPR036249">
    <property type="entry name" value="Thioredoxin-like_sf"/>
</dbReference>
<dbReference type="Proteomes" id="UP000076761">
    <property type="component" value="Unassembled WGS sequence"/>
</dbReference>
<dbReference type="InterPro" id="IPR013740">
    <property type="entry name" value="Redoxin"/>
</dbReference>
<accession>A0A165P9H6</accession>
<dbReference type="GO" id="GO:0034599">
    <property type="term" value="P:cellular response to oxidative stress"/>
    <property type="evidence" value="ECO:0007669"/>
    <property type="project" value="InterPro"/>
</dbReference>
<dbReference type="InterPro" id="IPR013766">
    <property type="entry name" value="Thioredoxin_domain"/>
</dbReference>
<sequence length="181" mass="18750">MTSIITGAASALHSAAATALAKAQVQPGDVIPAEKVKEAGNAAPDAAFPLKLTGKNIIVGLPGAFTGTCSGQVPGYIQKYDEFQAKGVNEIYIVAVNDAFVMKAWKDELAPSGTPVKFIADDTGNFTSKVGLLFDASPLLGAPRSKRYVIITDGDKVSSITVEPNPGELTTCAAEKILAQL</sequence>
<dbReference type="AlphaFoldDB" id="A0A165P9H6"/>
<dbReference type="GO" id="GO:0005829">
    <property type="term" value="C:cytosol"/>
    <property type="evidence" value="ECO:0007669"/>
    <property type="project" value="TreeGrafter"/>
</dbReference>
<comment type="function">
    <text evidence="7">Thiol-specific peroxidase that catalyzes the reduction of hydrogen peroxide and organic hydroperoxides to water and alcohols, respectively. Plays a role in cell protection against oxidative stress by detoxifying peroxides.</text>
</comment>
<keyword evidence="10" id="KW-1185">Reference proteome</keyword>
<evidence type="ECO:0000256" key="1">
    <source>
        <dbReference type="ARBA" id="ARBA00010505"/>
    </source>
</evidence>
<dbReference type="Pfam" id="PF08534">
    <property type="entry name" value="Redoxin"/>
    <property type="match status" value="1"/>
</dbReference>
<evidence type="ECO:0000259" key="8">
    <source>
        <dbReference type="PROSITE" id="PS51352"/>
    </source>
</evidence>
<dbReference type="PANTHER" id="PTHR10430">
    <property type="entry name" value="PEROXIREDOXIN"/>
    <property type="match status" value="1"/>
</dbReference>
<dbReference type="EMBL" id="KV425616">
    <property type="protein sequence ID" value="KZT20714.1"/>
    <property type="molecule type" value="Genomic_DNA"/>
</dbReference>
<keyword evidence="5 7" id="KW-0676">Redox-active center</keyword>
<reference evidence="9 10" key="1">
    <citation type="journal article" date="2016" name="Mol. Biol. Evol.">
        <title>Comparative Genomics of Early-Diverging Mushroom-Forming Fungi Provides Insights into the Origins of Lignocellulose Decay Capabilities.</title>
        <authorList>
            <person name="Nagy L.G."/>
            <person name="Riley R."/>
            <person name="Tritt A."/>
            <person name="Adam C."/>
            <person name="Daum C."/>
            <person name="Floudas D."/>
            <person name="Sun H."/>
            <person name="Yadav J.S."/>
            <person name="Pangilinan J."/>
            <person name="Larsson K.H."/>
            <person name="Matsuura K."/>
            <person name="Barry K."/>
            <person name="Labutti K."/>
            <person name="Kuo R."/>
            <person name="Ohm R.A."/>
            <person name="Bhattacharya S.S."/>
            <person name="Shirouzu T."/>
            <person name="Yoshinaga Y."/>
            <person name="Martin F.M."/>
            <person name="Grigoriev I.V."/>
            <person name="Hibbett D.S."/>
        </authorList>
    </citation>
    <scope>NUCLEOTIDE SEQUENCE [LARGE SCALE GENOMIC DNA]</scope>
    <source>
        <strain evidence="9 10">HHB14362 ss-1</strain>
    </source>
</reference>
<dbReference type="SUPFAM" id="SSF52833">
    <property type="entry name" value="Thioredoxin-like"/>
    <property type="match status" value="1"/>
</dbReference>
<evidence type="ECO:0000256" key="2">
    <source>
        <dbReference type="ARBA" id="ARBA00022559"/>
    </source>
</evidence>
<evidence type="ECO:0000256" key="3">
    <source>
        <dbReference type="ARBA" id="ARBA00022862"/>
    </source>
</evidence>
<evidence type="ECO:0000313" key="10">
    <source>
        <dbReference type="Proteomes" id="UP000076761"/>
    </source>
</evidence>
<dbReference type="GO" id="GO:0045454">
    <property type="term" value="P:cell redox homeostasis"/>
    <property type="evidence" value="ECO:0007669"/>
    <property type="project" value="TreeGrafter"/>
</dbReference>
<organism evidence="9 10">
    <name type="scientific">Neolentinus lepideus HHB14362 ss-1</name>
    <dbReference type="NCBI Taxonomy" id="1314782"/>
    <lineage>
        <taxon>Eukaryota</taxon>
        <taxon>Fungi</taxon>
        <taxon>Dikarya</taxon>
        <taxon>Basidiomycota</taxon>
        <taxon>Agaricomycotina</taxon>
        <taxon>Agaricomycetes</taxon>
        <taxon>Gloeophyllales</taxon>
        <taxon>Gloeophyllaceae</taxon>
        <taxon>Neolentinus</taxon>
    </lineage>
</organism>
<dbReference type="GO" id="GO:0042744">
    <property type="term" value="P:hydrogen peroxide catabolic process"/>
    <property type="evidence" value="ECO:0007669"/>
    <property type="project" value="TreeGrafter"/>
</dbReference>
<dbReference type="GO" id="GO:0005777">
    <property type="term" value="C:peroxisome"/>
    <property type="evidence" value="ECO:0007669"/>
    <property type="project" value="TreeGrafter"/>
</dbReference>
<dbReference type="FunCoup" id="A0A165P9H6">
    <property type="interactions" value="219"/>
</dbReference>
<keyword evidence="4 7" id="KW-0560">Oxidoreductase</keyword>
<evidence type="ECO:0000256" key="6">
    <source>
        <dbReference type="PIRSR" id="PIRSR637944-1"/>
    </source>
</evidence>
<name>A0A165P9H6_9AGAM</name>
<protein>
    <submittedName>
        <fullName evidence="9">Redoxin-domain-containing protein</fullName>
    </submittedName>
</protein>
<evidence type="ECO:0000256" key="7">
    <source>
        <dbReference type="RuleBase" id="RU366011"/>
    </source>
</evidence>
<keyword evidence="3 7" id="KW-0049">Antioxidant</keyword>
<feature type="domain" description="Thioredoxin" evidence="8">
    <location>
        <begin position="25"/>
        <end position="181"/>
    </location>
</feature>
<dbReference type="PANTHER" id="PTHR10430:SF39">
    <property type="entry name" value="PEROXISOMAL MEMBRANE ASSOCIATED PROTEIN 20"/>
    <property type="match status" value="1"/>
</dbReference>
<evidence type="ECO:0000256" key="5">
    <source>
        <dbReference type="ARBA" id="ARBA00023284"/>
    </source>
</evidence>
<dbReference type="Gene3D" id="3.40.30.10">
    <property type="entry name" value="Glutaredoxin"/>
    <property type="match status" value="1"/>
</dbReference>
<evidence type="ECO:0000313" key="9">
    <source>
        <dbReference type="EMBL" id="KZT20714.1"/>
    </source>
</evidence>
<dbReference type="STRING" id="1314782.A0A165P9H6"/>
<dbReference type="PROSITE" id="PS51352">
    <property type="entry name" value="THIOREDOXIN_2"/>
    <property type="match status" value="1"/>
</dbReference>
<proteinExistence type="inferred from homology"/>
<keyword evidence="2 7" id="KW-0575">Peroxidase</keyword>
<comment type="similarity">
    <text evidence="1 7">Belongs to the peroxiredoxin family. Prx5 subfamily.</text>
</comment>
<dbReference type="GO" id="GO:0005739">
    <property type="term" value="C:mitochondrion"/>
    <property type="evidence" value="ECO:0007669"/>
    <property type="project" value="TreeGrafter"/>
</dbReference>
<dbReference type="CDD" id="cd03013">
    <property type="entry name" value="PRX5_like"/>
    <property type="match status" value="1"/>
</dbReference>
<dbReference type="InterPro" id="IPR037944">
    <property type="entry name" value="PRX5-like"/>
</dbReference>
<dbReference type="OrthoDB" id="1882547at2759"/>
<feature type="active site" description="Cysteine sulfenic acid (-SOH) intermediate" evidence="6">
    <location>
        <position position="69"/>
    </location>
</feature>
<dbReference type="GO" id="GO:0008379">
    <property type="term" value="F:thioredoxin peroxidase activity"/>
    <property type="evidence" value="ECO:0007669"/>
    <property type="project" value="InterPro"/>
</dbReference>
<dbReference type="InParanoid" id="A0A165P9H6"/>
<gene>
    <name evidence="9" type="ORF">NEOLEDRAFT_1140431</name>
</gene>
<evidence type="ECO:0000256" key="4">
    <source>
        <dbReference type="ARBA" id="ARBA00023002"/>
    </source>
</evidence>